<dbReference type="Pfam" id="PF14322">
    <property type="entry name" value="SusD-like_3"/>
    <property type="match status" value="1"/>
</dbReference>
<dbReference type="SUPFAM" id="SSF48452">
    <property type="entry name" value="TPR-like"/>
    <property type="match status" value="1"/>
</dbReference>
<evidence type="ECO:0000259" key="9">
    <source>
        <dbReference type="Pfam" id="PF14322"/>
    </source>
</evidence>
<dbReference type="RefSeq" id="WP_153125127.1">
    <property type="nucleotide sequence ID" value="NZ_VZCB01000089.1"/>
</dbReference>
<dbReference type="EMBL" id="VZCB01000089">
    <property type="protein sequence ID" value="MQN81720.1"/>
    <property type="molecule type" value="Genomic_DNA"/>
</dbReference>
<comment type="subcellular location">
    <subcellularLocation>
        <location evidence="1">Cell outer membrane</location>
    </subcellularLocation>
</comment>
<dbReference type="InterPro" id="IPR033985">
    <property type="entry name" value="SusD-like_N"/>
</dbReference>
<comment type="similarity">
    <text evidence="2">Belongs to the SusD family.</text>
</comment>
<evidence type="ECO:0000256" key="4">
    <source>
        <dbReference type="ARBA" id="ARBA00023136"/>
    </source>
</evidence>
<evidence type="ECO:0000256" key="3">
    <source>
        <dbReference type="ARBA" id="ARBA00022729"/>
    </source>
</evidence>
<feature type="domain" description="RagB/SusD" evidence="8">
    <location>
        <begin position="396"/>
        <end position="497"/>
    </location>
</feature>
<keyword evidence="5" id="KW-0998">Cell outer membrane</keyword>
<dbReference type="InterPro" id="IPR012944">
    <property type="entry name" value="SusD_RagB_dom"/>
</dbReference>
<evidence type="ECO:0000256" key="2">
    <source>
        <dbReference type="ARBA" id="ARBA00006275"/>
    </source>
</evidence>
<sequence>MKKSLIYGLSALTLVASTMSLTSCIEETEPTSSATTSQVQQSSSATEALLMAIPAYSTAKYFSGRYDWAFGYGAIMHIRDIQSSDLCATDDAGYYQFSYFAENKYAGRDYVFAQYLYNYQTKFVNTTNNVIKAVNPDNATDIQKGYLGAAYAYRALLYLDMAREYEYLPTDGTEPKSPFGNDVAGLTIPIVTEQTTEAEARDNKRATREEMKEFIKSDLDKAAEYIPMLDKTTKTLPHLDCVYGLYARLYMWVEDYANAEKYARMAINEYKGKPMTQEESLNTTTGFNDLSKWMWGAQDTKESLWNNLANWASMVSNETSYGYAGGGGCNNMLDRRLYERLSNTDWRKLEWKAPAGSALDGQNMYVDDALGKSLADYSGLKFRPNGGVAAPFTVASATAFPMMRVEEMYLIEAEAAAHQDPARGKQLLESFVKTYRDASYTCKVSDKDAVVEEIVFHKRIELWGEGQSFFDLKRLNYSCTRGYEGTNHLDQQRFNSNGRPAWMNWVISANEEEGNVQVKENNNPDPSDKYTPWTGK</sequence>
<dbReference type="Gene3D" id="1.25.40.390">
    <property type="match status" value="1"/>
</dbReference>
<comment type="caution">
    <text evidence="10">The sequence shown here is derived from an EMBL/GenBank/DDBJ whole genome shotgun (WGS) entry which is preliminary data.</text>
</comment>
<evidence type="ECO:0000256" key="1">
    <source>
        <dbReference type="ARBA" id="ARBA00004442"/>
    </source>
</evidence>
<dbReference type="GO" id="GO:0009279">
    <property type="term" value="C:cell outer membrane"/>
    <property type="evidence" value="ECO:0007669"/>
    <property type="project" value="UniProtKB-SubCell"/>
</dbReference>
<dbReference type="Pfam" id="PF07980">
    <property type="entry name" value="SusD_RagB"/>
    <property type="match status" value="1"/>
</dbReference>
<dbReference type="AlphaFoldDB" id="A0A6G1U3W2"/>
<evidence type="ECO:0000313" key="11">
    <source>
        <dbReference type="Proteomes" id="UP000480425"/>
    </source>
</evidence>
<accession>A0A6G1U3W2</accession>
<feature type="region of interest" description="Disordered" evidence="6">
    <location>
        <begin position="516"/>
        <end position="536"/>
    </location>
</feature>
<keyword evidence="4" id="KW-0472">Membrane</keyword>
<dbReference type="Proteomes" id="UP000480425">
    <property type="component" value="Unassembled WGS sequence"/>
</dbReference>
<evidence type="ECO:0000259" key="8">
    <source>
        <dbReference type="Pfam" id="PF07980"/>
    </source>
</evidence>
<organism evidence="10 11">
    <name type="scientific">Segatella copri</name>
    <dbReference type="NCBI Taxonomy" id="165179"/>
    <lineage>
        <taxon>Bacteria</taxon>
        <taxon>Pseudomonadati</taxon>
        <taxon>Bacteroidota</taxon>
        <taxon>Bacteroidia</taxon>
        <taxon>Bacteroidales</taxon>
        <taxon>Prevotellaceae</taxon>
        <taxon>Segatella</taxon>
    </lineage>
</organism>
<feature type="signal peptide" evidence="7">
    <location>
        <begin position="1"/>
        <end position="22"/>
    </location>
</feature>
<feature type="chain" id="PRO_5026071103" evidence="7">
    <location>
        <begin position="23"/>
        <end position="536"/>
    </location>
</feature>
<evidence type="ECO:0000256" key="7">
    <source>
        <dbReference type="SAM" id="SignalP"/>
    </source>
</evidence>
<dbReference type="PROSITE" id="PS51257">
    <property type="entry name" value="PROKAR_LIPOPROTEIN"/>
    <property type="match status" value="1"/>
</dbReference>
<name>A0A6G1U3W2_9BACT</name>
<evidence type="ECO:0000256" key="6">
    <source>
        <dbReference type="SAM" id="MobiDB-lite"/>
    </source>
</evidence>
<evidence type="ECO:0000256" key="5">
    <source>
        <dbReference type="ARBA" id="ARBA00023237"/>
    </source>
</evidence>
<dbReference type="InterPro" id="IPR011990">
    <property type="entry name" value="TPR-like_helical_dom_sf"/>
</dbReference>
<keyword evidence="3 7" id="KW-0732">Signal</keyword>
<evidence type="ECO:0000313" key="10">
    <source>
        <dbReference type="EMBL" id="MQN81720.1"/>
    </source>
</evidence>
<dbReference type="OrthoDB" id="1100079at2"/>
<proteinExistence type="inferred from homology"/>
<reference evidence="10 11" key="1">
    <citation type="submission" date="2019-09" db="EMBL/GenBank/DDBJ databases">
        <title>Distinct polysaccharide growth profiles of human intestinal Prevotella copri isolates.</title>
        <authorList>
            <person name="Fehlner-Peach H."/>
            <person name="Magnabosco C."/>
            <person name="Raghavan V."/>
            <person name="Scher J.U."/>
            <person name="Tett A."/>
            <person name="Cox L.M."/>
            <person name="Gottsegen C."/>
            <person name="Watters A."/>
            <person name="Wiltshire- Gordon J.D."/>
            <person name="Segata N."/>
            <person name="Bonneau R."/>
            <person name="Littman D.R."/>
        </authorList>
    </citation>
    <scope>NUCLEOTIDE SEQUENCE [LARGE SCALE GENOMIC DNA]</scope>
    <source>
        <strain evidence="11">iA622</strain>
    </source>
</reference>
<gene>
    <name evidence="10" type="ORF">F7D73_12340</name>
</gene>
<protein>
    <submittedName>
        <fullName evidence="10">RagB/SusD family nutrient uptake outer membrane protein</fullName>
    </submittedName>
</protein>
<feature type="domain" description="SusD-like N-terminal" evidence="9">
    <location>
        <begin position="98"/>
        <end position="251"/>
    </location>
</feature>